<dbReference type="SUPFAM" id="SSF51215">
    <property type="entry name" value="Regulatory protein AraC"/>
    <property type="match status" value="1"/>
</dbReference>
<dbReference type="CDD" id="cd06999">
    <property type="entry name" value="cupin_HpaA-like_N"/>
    <property type="match status" value="1"/>
</dbReference>
<dbReference type="InterPro" id="IPR018060">
    <property type="entry name" value="HTH_AraC"/>
</dbReference>
<proteinExistence type="predicted"/>
<protein>
    <submittedName>
        <fullName evidence="6">Helix-turn-helix domain-containing protein</fullName>
    </submittedName>
</protein>
<keyword evidence="1" id="KW-0805">Transcription regulation</keyword>
<dbReference type="EMBL" id="JBEAAL010000059">
    <property type="protein sequence ID" value="MEQ1409788.1"/>
    <property type="molecule type" value="Genomic_DNA"/>
</dbReference>
<evidence type="ECO:0000259" key="5">
    <source>
        <dbReference type="PROSITE" id="PS01124"/>
    </source>
</evidence>
<keyword evidence="7" id="KW-1185">Reference proteome</keyword>
<dbReference type="Proteomes" id="UP001496627">
    <property type="component" value="Unassembled WGS sequence"/>
</dbReference>
<evidence type="ECO:0000313" key="7">
    <source>
        <dbReference type="Proteomes" id="UP001496627"/>
    </source>
</evidence>
<keyword evidence="2" id="KW-0238">DNA-binding</keyword>
<name>A0ABV0MDI4_9HYPH</name>
<dbReference type="InterPro" id="IPR014710">
    <property type="entry name" value="RmlC-like_jellyroll"/>
</dbReference>
<dbReference type="PROSITE" id="PS01124">
    <property type="entry name" value="HTH_ARAC_FAMILY_2"/>
    <property type="match status" value="1"/>
</dbReference>
<dbReference type="PANTHER" id="PTHR43280:SF32">
    <property type="entry name" value="TRANSCRIPTIONAL REGULATORY PROTEIN"/>
    <property type="match status" value="1"/>
</dbReference>
<accession>A0ABV0MDI4</accession>
<evidence type="ECO:0000256" key="3">
    <source>
        <dbReference type="ARBA" id="ARBA00023163"/>
    </source>
</evidence>
<dbReference type="Gene3D" id="2.60.120.10">
    <property type="entry name" value="Jelly Rolls"/>
    <property type="match status" value="1"/>
</dbReference>
<gene>
    <name evidence="6" type="ORF">ABK249_33335</name>
</gene>
<dbReference type="Pfam" id="PF02311">
    <property type="entry name" value="AraC_binding"/>
    <property type="match status" value="1"/>
</dbReference>
<dbReference type="PANTHER" id="PTHR43280">
    <property type="entry name" value="ARAC-FAMILY TRANSCRIPTIONAL REGULATOR"/>
    <property type="match status" value="1"/>
</dbReference>
<sequence length="314" mass="35426">MLGKITIPRYYLYGDPHSDVDLDFLHTEAIHERSGPNNWIIRPHAHPDHTQILLVLEGGGWIRMEEKTWQIAPLSLIVVPASIVHEINFLPGTDGEVITAASAYIASVARGDPALIETTRIAAVYPVGGADVRIDGLKDAFHWLHYEFIWSAPGRRLAIMAQCLRILVSLLRARSGAVLDAHRRDRNYDLFVRFRDLLEQYFREEKNLGFYSERLHVTVPRLNLACKARGAKTASNLLYERVMIEAKRYLLYTEMSVTEISHALGFDDLAYFSRFFSQRAGMPAGFYRRQSRTESGLNPGGVSTTVRETVPAGG</sequence>
<dbReference type="SMART" id="SM00342">
    <property type="entry name" value="HTH_ARAC"/>
    <property type="match status" value="1"/>
</dbReference>
<evidence type="ECO:0000313" key="6">
    <source>
        <dbReference type="EMBL" id="MEQ1409788.1"/>
    </source>
</evidence>
<dbReference type="SUPFAM" id="SSF46689">
    <property type="entry name" value="Homeodomain-like"/>
    <property type="match status" value="1"/>
</dbReference>
<dbReference type="RefSeq" id="WP_210059071.1">
    <property type="nucleotide sequence ID" value="NZ_JBEAAL010000059.1"/>
</dbReference>
<comment type="caution">
    <text evidence="6">The sequence shown here is derived from an EMBL/GenBank/DDBJ whole genome shotgun (WGS) entry which is preliminary data.</text>
</comment>
<feature type="domain" description="HTH araC/xylS-type" evidence="5">
    <location>
        <begin position="192"/>
        <end position="290"/>
    </location>
</feature>
<dbReference type="InterPro" id="IPR047264">
    <property type="entry name" value="Cupin_HpaA-like_N"/>
</dbReference>
<keyword evidence="3" id="KW-0804">Transcription</keyword>
<dbReference type="InterPro" id="IPR009057">
    <property type="entry name" value="Homeodomain-like_sf"/>
</dbReference>
<dbReference type="Pfam" id="PF12833">
    <property type="entry name" value="HTH_18"/>
    <property type="match status" value="1"/>
</dbReference>
<dbReference type="Gene3D" id="1.10.10.60">
    <property type="entry name" value="Homeodomain-like"/>
    <property type="match status" value="1"/>
</dbReference>
<evidence type="ECO:0000256" key="4">
    <source>
        <dbReference type="SAM" id="MobiDB-lite"/>
    </source>
</evidence>
<evidence type="ECO:0000256" key="1">
    <source>
        <dbReference type="ARBA" id="ARBA00023015"/>
    </source>
</evidence>
<organism evidence="6 7">
    <name type="scientific">Neorhizobium phenanthreniclasticum</name>
    <dbReference type="NCBI Taxonomy" id="3157917"/>
    <lineage>
        <taxon>Bacteria</taxon>
        <taxon>Pseudomonadati</taxon>
        <taxon>Pseudomonadota</taxon>
        <taxon>Alphaproteobacteria</taxon>
        <taxon>Hyphomicrobiales</taxon>
        <taxon>Rhizobiaceae</taxon>
        <taxon>Rhizobium/Agrobacterium group</taxon>
        <taxon>Neorhizobium</taxon>
    </lineage>
</organism>
<dbReference type="InterPro" id="IPR003313">
    <property type="entry name" value="AraC-bd"/>
</dbReference>
<reference evidence="6 7" key="1">
    <citation type="submission" date="2024-05" db="EMBL/GenBank/DDBJ databases">
        <title>Neorhizobium sp. Rsf11, a plant growth promoting and heavy metal resistant PAH-degrader.</title>
        <authorList>
            <person name="Golubev S.N."/>
            <person name="Muratova A.Y."/>
            <person name="Markelova M.I."/>
        </authorList>
    </citation>
    <scope>NUCLEOTIDE SEQUENCE [LARGE SCALE GENOMIC DNA]</scope>
    <source>
        <strain evidence="6 7">Rsf11</strain>
    </source>
</reference>
<feature type="region of interest" description="Disordered" evidence="4">
    <location>
        <begin position="291"/>
        <end position="314"/>
    </location>
</feature>
<evidence type="ECO:0000256" key="2">
    <source>
        <dbReference type="ARBA" id="ARBA00023125"/>
    </source>
</evidence>
<dbReference type="InterPro" id="IPR037923">
    <property type="entry name" value="HTH-like"/>
</dbReference>
<feature type="compositionally biased region" description="Polar residues" evidence="4">
    <location>
        <begin position="293"/>
        <end position="307"/>
    </location>
</feature>